<dbReference type="RefSeq" id="WP_095069022.1">
    <property type="nucleotide sequence ID" value="NZ_LT899436.1"/>
</dbReference>
<evidence type="ECO:0000313" key="3">
    <source>
        <dbReference type="Proteomes" id="UP000215214"/>
    </source>
</evidence>
<proteinExistence type="predicted"/>
<name>A0A238U6E3_9FLAO</name>
<dbReference type="PROSITE" id="PS51257">
    <property type="entry name" value="PROKAR_LIPOPROTEIN"/>
    <property type="match status" value="1"/>
</dbReference>
<organism evidence="2 3">
    <name type="scientific">Tenacibaculum jejuense</name>
    <dbReference type="NCBI Taxonomy" id="584609"/>
    <lineage>
        <taxon>Bacteria</taxon>
        <taxon>Pseudomonadati</taxon>
        <taxon>Bacteroidota</taxon>
        <taxon>Flavobacteriia</taxon>
        <taxon>Flavobacteriales</taxon>
        <taxon>Flavobacteriaceae</taxon>
        <taxon>Tenacibaculum</taxon>
    </lineage>
</organism>
<dbReference type="OrthoDB" id="1438074at2"/>
<reference evidence="2 3" key="1">
    <citation type="submission" date="2017-07" db="EMBL/GenBank/DDBJ databases">
        <authorList>
            <person name="Sun Z.S."/>
            <person name="Albrecht U."/>
            <person name="Echele G."/>
            <person name="Lee C.C."/>
        </authorList>
    </citation>
    <scope>NUCLEOTIDE SEQUENCE [LARGE SCALE GENOMIC DNA]</scope>
    <source>
        <strain evidence="3">type strain: KCTC 22618</strain>
    </source>
</reference>
<evidence type="ECO:0000313" key="2">
    <source>
        <dbReference type="EMBL" id="SNR14158.1"/>
    </source>
</evidence>
<evidence type="ECO:0008006" key="4">
    <source>
        <dbReference type="Google" id="ProtNLM"/>
    </source>
</evidence>
<feature type="compositionally biased region" description="Basic and acidic residues" evidence="1">
    <location>
        <begin position="23"/>
        <end position="32"/>
    </location>
</feature>
<dbReference type="Proteomes" id="UP000215214">
    <property type="component" value="Chromosome TJEJU"/>
</dbReference>
<dbReference type="AlphaFoldDB" id="A0A238U6E3"/>
<protein>
    <recommendedName>
        <fullName evidence="4">Lipoprotein</fullName>
    </recommendedName>
</protein>
<accession>A0A238U6E3</accession>
<sequence>MKYINLIFILILFSCNGQTKNKELQKNKEQPKSVKTSNQNQHTKELSYIKRRNKNIKFFKNKEFSDRVDRQMNDSLQALEKLLKDILTDTKIENISKTGHINLETFFDELGFGKLDALGTYNKKVSKLCTTKFLFSDYFKKERYDLQDFNESDLENILTAAFASSYVITGVYTFEIKSDPNIKAYGMISIDGQDIGPFNPNNLYLVASTKEHIYLVSKGMEKEFKQIEKCSEIWKNVDSENKAWKAYCECYKREIPNHEQLLSIKEEIQEIYTKLFQKK</sequence>
<evidence type="ECO:0000256" key="1">
    <source>
        <dbReference type="SAM" id="MobiDB-lite"/>
    </source>
</evidence>
<feature type="region of interest" description="Disordered" evidence="1">
    <location>
        <begin position="23"/>
        <end position="46"/>
    </location>
</feature>
<keyword evidence="3" id="KW-1185">Reference proteome</keyword>
<dbReference type="KEGG" id="tje:TJEJU_0359"/>
<dbReference type="EMBL" id="LT899436">
    <property type="protein sequence ID" value="SNR14158.1"/>
    <property type="molecule type" value="Genomic_DNA"/>
</dbReference>
<gene>
    <name evidence="2" type="ORF">TJEJU_0359</name>
</gene>